<comment type="catalytic activity">
    <reaction evidence="11">
        <text>UMP + diphosphate = 5-phospho-alpha-D-ribose 1-diphosphate + uracil</text>
        <dbReference type="Rhea" id="RHEA:13017"/>
        <dbReference type="ChEBI" id="CHEBI:17568"/>
        <dbReference type="ChEBI" id="CHEBI:33019"/>
        <dbReference type="ChEBI" id="CHEBI:57865"/>
        <dbReference type="ChEBI" id="CHEBI:58017"/>
        <dbReference type="EC" id="2.4.2.9"/>
    </reaction>
</comment>
<dbReference type="AlphaFoldDB" id="A0A6B0XZJ0"/>
<accession>A0A6B0XZJ0</accession>
<keyword evidence="8" id="KW-0547">Nucleotide-binding</keyword>
<evidence type="ECO:0000256" key="9">
    <source>
        <dbReference type="ARBA" id="ARBA00022842"/>
    </source>
</evidence>
<dbReference type="SUPFAM" id="SSF53271">
    <property type="entry name" value="PRTase-like"/>
    <property type="match status" value="1"/>
</dbReference>
<dbReference type="EMBL" id="VXRY01000152">
    <property type="protein sequence ID" value="MXY33223.1"/>
    <property type="molecule type" value="Genomic_DNA"/>
</dbReference>
<feature type="domain" description="Phosphoribosyltransferase" evidence="15">
    <location>
        <begin position="1"/>
        <end position="194"/>
    </location>
</feature>
<evidence type="ECO:0000256" key="5">
    <source>
        <dbReference type="ARBA" id="ARBA00022533"/>
    </source>
</evidence>
<sequence length="195" mass="21251">KLTLMRNADTPTGLFRQLLREVSTLLAYEVTRDLPVTTRRVHTPLEPVDAPVLDGRKLALVSILRAGNGLLDGMLDLMPSARVGFVGLYRDEETLKPVQYYCKLPEALSERRVIVVDPMLATGNSSAAAIALVKDAGAVDIRFLCLLAAPEGVRRMENAHPDVPVVTAALDERLNEKGYIVPGLGDAGDRMYGTR</sequence>
<keyword evidence="5" id="KW-0021">Allosteric enzyme</keyword>
<dbReference type="InterPro" id="IPR005765">
    <property type="entry name" value="UPRT"/>
</dbReference>
<dbReference type="GO" id="GO:0005525">
    <property type="term" value="F:GTP binding"/>
    <property type="evidence" value="ECO:0007669"/>
    <property type="project" value="UniProtKB-KW"/>
</dbReference>
<dbReference type="HAMAP" id="MF_01218_B">
    <property type="entry name" value="Upp_B"/>
    <property type="match status" value="1"/>
</dbReference>
<dbReference type="UniPathway" id="UPA00574">
    <property type="reaction ID" value="UER00636"/>
</dbReference>
<evidence type="ECO:0000256" key="7">
    <source>
        <dbReference type="ARBA" id="ARBA00022679"/>
    </source>
</evidence>
<dbReference type="Pfam" id="PF14681">
    <property type="entry name" value="UPRTase"/>
    <property type="match status" value="1"/>
</dbReference>
<dbReference type="InterPro" id="IPR050054">
    <property type="entry name" value="UPRTase/APRTase"/>
</dbReference>
<dbReference type="GO" id="GO:0006223">
    <property type="term" value="P:uracil salvage"/>
    <property type="evidence" value="ECO:0007669"/>
    <property type="project" value="InterPro"/>
</dbReference>
<dbReference type="NCBIfam" id="TIGR01091">
    <property type="entry name" value="upp"/>
    <property type="match status" value="1"/>
</dbReference>
<comment type="pathway">
    <text evidence="2">Pyrimidine metabolism; UMP biosynthesis via salvage pathway; UMP from uracil: step 1/1.</text>
</comment>
<evidence type="ECO:0000256" key="13">
    <source>
        <dbReference type="ARBA" id="ARBA00072146"/>
    </source>
</evidence>
<dbReference type="GO" id="GO:0005737">
    <property type="term" value="C:cytoplasm"/>
    <property type="evidence" value="ECO:0007669"/>
    <property type="project" value="UniProtKB-ARBA"/>
</dbReference>
<evidence type="ECO:0000256" key="2">
    <source>
        <dbReference type="ARBA" id="ARBA00005180"/>
    </source>
</evidence>
<evidence type="ECO:0000256" key="12">
    <source>
        <dbReference type="ARBA" id="ARBA00056901"/>
    </source>
</evidence>
<evidence type="ECO:0000256" key="14">
    <source>
        <dbReference type="NCBIfam" id="TIGR01091"/>
    </source>
</evidence>
<evidence type="ECO:0000256" key="8">
    <source>
        <dbReference type="ARBA" id="ARBA00022741"/>
    </source>
</evidence>
<dbReference type="InterPro" id="IPR029057">
    <property type="entry name" value="PRTase-like"/>
</dbReference>
<evidence type="ECO:0000256" key="10">
    <source>
        <dbReference type="ARBA" id="ARBA00023134"/>
    </source>
</evidence>
<proteinExistence type="inferred from homology"/>
<evidence type="ECO:0000259" key="15">
    <source>
        <dbReference type="Pfam" id="PF14681"/>
    </source>
</evidence>
<dbReference type="InterPro" id="IPR034332">
    <property type="entry name" value="Upp_B"/>
</dbReference>
<comment type="cofactor">
    <cofactor evidence="1">
        <name>Mg(2+)</name>
        <dbReference type="ChEBI" id="CHEBI:18420"/>
    </cofactor>
</comment>
<evidence type="ECO:0000256" key="4">
    <source>
        <dbReference type="ARBA" id="ARBA00011894"/>
    </source>
</evidence>
<dbReference type="NCBIfam" id="NF001097">
    <property type="entry name" value="PRK00129.1"/>
    <property type="match status" value="1"/>
</dbReference>
<reference evidence="16" key="1">
    <citation type="submission" date="2019-09" db="EMBL/GenBank/DDBJ databases">
        <title>Characterisation of the sponge microbiome using genome-centric metagenomics.</title>
        <authorList>
            <person name="Engelberts J.P."/>
            <person name="Robbins S.J."/>
            <person name="De Goeij J.M."/>
            <person name="Aranda M."/>
            <person name="Bell S.C."/>
            <person name="Webster N.S."/>
        </authorList>
    </citation>
    <scope>NUCLEOTIDE SEQUENCE</scope>
    <source>
        <strain evidence="16">SB0664_bin_43</strain>
    </source>
</reference>
<name>A0A6B0XZJ0_9RHOB</name>
<dbReference type="GO" id="GO:0004845">
    <property type="term" value="F:uracil phosphoribosyltransferase activity"/>
    <property type="evidence" value="ECO:0007669"/>
    <property type="project" value="UniProtKB-UniRule"/>
</dbReference>
<keyword evidence="10" id="KW-0342">GTP-binding</keyword>
<evidence type="ECO:0000256" key="3">
    <source>
        <dbReference type="ARBA" id="ARBA00009516"/>
    </source>
</evidence>
<dbReference type="GO" id="GO:0044206">
    <property type="term" value="P:UMP salvage"/>
    <property type="evidence" value="ECO:0007669"/>
    <property type="project" value="UniProtKB-UniPathway"/>
</dbReference>
<keyword evidence="7 16" id="KW-0808">Transferase</keyword>
<evidence type="ECO:0000313" key="16">
    <source>
        <dbReference type="EMBL" id="MXY33223.1"/>
    </source>
</evidence>
<protein>
    <recommendedName>
        <fullName evidence="13 14">Uracil phosphoribosyltransferase</fullName>
        <ecNumber evidence="4 14">2.4.2.9</ecNumber>
    </recommendedName>
</protein>
<evidence type="ECO:0000256" key="1">
    <source>
        <dbReference type="ARBA" id="ARBA00001946"/>
    </source>
</evidence>
<dbReference type="Gene3D" id="3.40.50.2020">
    <property type="match status" value="1"/>
</dbReference>
<dbReference type="InterPro" id="IPR000836">
    <property type="entry name" value="PRTase_dom"/>
</dbReference>
<evidence type="ECO:0000256" key="6">
    <source>
        <dbReference type="ARBA" id="ARBA00022676"/>
    </source>
</evidence>
<comment type="function">
    <text evidence="12">Catalyzes the conversion of uracil and 5-phospho-alpha-D-ribose 1-diphosphate (PRPP) to UMP and diphosphate.</text>
</comment>
<evidence type="ECO:0000256" key="11">
    <source>
        <dbReference type="ARBA" id="ARBA00052919"/>
    </source>
</evidence>
<keyword evidence="9" id="KW-0460">Magnesium</keyword>
<dbReference type="EC" id="2.4.2.9" evidence="4 14"/>
<dbReference type="PANTHER" id="PTHR32315:SF4">
    <property type="entry name" value="URACIL PHOSPHORIBOSYLTRANSFERASE, CHLOROPLASTIC"/>
    <property type="match status" value="1"/>
</dbReference>
<organism evidence="16">
    <name type="scientific">Boseongicola sp. SB0664_bin_43</name>
    <dbReference type="NCBI Taxonomy" id="2604844"/>
    <lineage>
        <taxon>Bacteria</taxon>
        <taxon>Pseudomonadati</taxon>
        <taxon>Pseudomonadota</taxon>
        <taxon>Alphaproteobacteria</taxon>
        <taxon>Rhodobacterales</taxon>
        <taxon>Paracoccaceae</taxon>
        <taxon>Boseongicola</taxon>
    </lineage>
</organism>
<dbReference type="FunFam" id="3.40.50.2020:FF:000003">
    <property type="entry name" value="Uracil phosphoribosyltransferase"/>
    <property type="match status" value="1"/>
</dbReference>
<keyword evidence="6 16" id="KW-0328">Glycosyltransferase</keyword>
<comment type="caution">
    <text evidence="16">The sequence shown here is derived from an EMBL/GenBank/DDBJ whole genome shotgun (WGS) entry which is preliminary data.</text>
</comment>
<dbReference type="CDD" id="cd06223">
    <property type="entry name" value="PRTases_typeI"/>
    <property type="match status" value="1"/>
</dbReference>
<dbReference type="PANTHER" id="PTHR32315">
    <property type="entry name" value="ADENINE PHOSPHORIBOSYLTRANSFERASE"/>
    <property type="match status" value="1"/>
</dbReference>
<feature type="non-terminal residue" evidence="16">
    <location>
        <position position="1"/>
    </location>
</feature>
<comment type="similarity">
    <text evidence="3">Belongs to the UPRTase family.</text>
</comment>
<gene>
    <name evidence="16" type="ORF">F4Y60_03855</name>
</gene>